<dbReference type="EMBL" id="FOLW01000002">
    <property type="protein sequence ID" value="SFC36545.1"/>
    <property type="molecule type" value="Genomic_DNA"/>
</dbReference>
<accession>A0AAJ4W8Z9</accession>
<dbReference type="AlphaFoldDB" id="A0AAJ4W8Z9"/>
<protein>
    <recommendedName>
        <fullName evidence="3">Bacteriocin leader domain-containing protein</fullName>
    </recommendedName>
</protein>
<evidence type="ECO:0000313" key="1">
    <source>
        <dbReference type="EMBL" id="SFC36545.1"/>
    </source>
</evidence>
<proteinExistence type="predicted"/>
<dbReference type="Proteomes" id="UP000226420">
    <property type="component" value="Unassembled WGS sequence"/>
</dbReference>
<evidence type="ECO:0008006" key="3">
    <source>
        <dbReference type="Google" id="ProtNLM"/>
    </source>
</evidence>
<organism evidence="1 2">
    <name type="scientific">Pragia fontium DSM 5563 = ATCC 49100</name>
    <dbReference type="NCBI Taxonomy" id="1122977"/>
    <lineage>
        <taxon>Bacteria</taxon>
        <taxon>Pseudomonadati</taxon>
        <taxon>Pseudomonadota</taxon>
        <taxon>Gammaproteobacteria</taxon>
        <taxon>Enterobacterales</taxon>
        <taxon>Budviciaceae</taxon>
        <taxon>Pragia</taxon>
    </lineage>
</organism>
<reference evidence="1 2" key="1">
    <citation type="submission" date="2016-10" db="EMBL/GenBank/DDBJ databases">
        <authorList>
            <person name="Varghese N."/>
            <person name="Submissions S."/>
        </authorList>
    </citation>
    <scope>NUCLEOTIDE SEQUENCE [LARGE SCALE GENOMIC DNA]</scope>
    <source>
        <strain evidence="1 2">DSM 5563</strain>
    </source>
</reference>
<sequence>MRKLESHEIEAVNGGCSFITDLFKKDKTEDGKSSGGILDKLFGGDFLKNIGNIFTGLFGKNK</sequence>
<gene>
    <name evidence="1" type="ORF">SAMN02745723_102185</name>
</gene>
<dbReference type="RefSeq" id="WP_047780572.1">
    <property type="nucleotide sequence ID" value="NZ_FOLW01000002.1"/>
</dbReference>
<evidence type="ECO:0000313" key="2">
    <source>
        <dbReference type="Proteomes" id="UP000226420"/>
    </source>
</evidence>
<comment type="caution">
    <text evidence="1">The sequence shown here is derived from an EMBL/GenBank/DDBJ whole genome shotgun (WGS) entry which is preliminary data.</text>
</comment>
<name>A0AAJ4W8Z9_9GAMM</name>